<dbReference type="PANTHER" id="PTHR43817">
    <property type="entry name" value="GLYCOSYL HYDROLASE"/>
    <property type="match status" value="1"/>
</dbReference>
<evidence type="ECO:0000256" key="2">
    <source>
        <dbReference type="ARBA" id="ARBA00022729"/>
    </source>
</evidence>
<dbReference type="Gene3D" id="2.115.10.20">
    <property type="entry name" value="Glycosyl hydrolase domain, family 43"/>
    <property type="match status" value="1"/>
</dbReference>
<dbReference type="CDD" id="cd00161">
    <property type="entry name" value="beta-trefoil_Ricin-like"/>
    <property type="match status" value="1"/>
</dbReference>
<dbReference type="Pfam" id="PF14200">
    <property type="entry name" value="RicinB_lectin_2"/>
    <property type="match status" value="2"/>
</dbReference>
<dbReference type="Gene3D" id="2.80.10.50">
    <property type="match status" value="1"/>
</dbReference>
<comment type="similarity">
    <text evidence="1 6">Belongs to the glycosyl hydrolase 43 family.</text>
</comment>
<dbReference type="InterPro" id="IPR023296">
    <property type="entry name" value="Glyco_hydro_beta-prop_sf"/>
</dbReference>
<evidence type="ECO:0000256" key="7">
    <source>
        <dbReference type="SAM" id="SignalP"/>
    </source>
</evidence>
<feature type="signal peptide" evidence="7">
    <location>
        <begin position="1"/>
        <end position="39"/>
    </location>
</feature>
<dbReference type="Proteomes" id="UP000183210">
    <property type="component" value="Unassembled WGS sequence"/>
</dbReference>
<protein>
    <submittedName>
        <fullName evidence="9">Beta-xylosidase, GH43 family</fullName>
    </submittedName>
</protein>
<dbReference type="InterPro" id="IPR000772">
    <property type="entry name" value="Ricin_B_lectin"/>
</dbReference>
<evidence type="ECO:0000259" key="8">
    <source>
        <dbReference type="Pfam" id="PF14200"/>
    </source>
</evidence>
<dbReference type="InterPro" id="IPR006710">
    <property type="entry name" value="Glyco_hydro_43"/>
</dbReference>
<feature type="site" description="Important for catalytic activity, responsible for pKa modulation of the active site Glu and correct orientation of both the proton donor and substrate" evidence="5">
    <location>
        <position position="169"/>
    </location>
</feature>
<comment type="caution">
    <text evidence="9">The sequence shown here is derived from an EMBL/GenBank/DDBJ whole genome shotgun (WGS) entry which is preliminary data.</text>
</comment>
<feature type="chain" id="PRO_5040728603" evidence="7">
    <location>
        <begin position="40"/>
        <end position="488"/>
    </location>
</feature>
<evidence type="ECO:0000313" key="9">
    <source>
        <dbReference type="EMBL" id="SER28713.1"/>
    </source>
</evidence>
<evidence type="ECO:0000256" key="5">
    <source>
        <dbReference type="PIRSR" id="PIRSR606710-2"/>
    </source>
</evidence>
<dbReference type="PROSITE" id="PS50231">
    <property type="entry name" value="RICIN_B_LECTIN"/>
    <property type="match status" value="1"/>
</dbReference>
<gene>
    <name evidence="9" type="ORF">SAMN05216409_11610</name>
</gene>
<feature type="domain" description="Ricin B lectin" evidence="8">
    <location>
        <begin position="351"/>
        <end position="418"/>
    </location>
</feature>
<dbReference type="SUPFAM" id="SSF75005">
    <property type="entry name" value="Arabinanase/levansucrase/invertase"/>
    <property type="match status" value="1"/>
</dbReference>
<reference evidence="9 10" key="1">
    <citation type="submission" date="2016-10" db="EMBL/GenBank/DDBJ databases">
        <authorList>
            <person name="Varghese N."/>
            <person name="Submissions S."/>
        </authorList>
    </citation>
    <scope>NUCLEOTIDE SEQUENCE [LARGE SCALE GENOMIC DNA]</scope>
    <source>
        <strain evidence="9 10">LMG 21974</strain>
    </source>
</reference>
<dbReference type="RefSeq" id="WP_074829160.1">
    <property type="nucleotide sequence ID" value="NZ_FOEV01000016.1"/>
</dbReference>
<feature type="domain" description="Ricin B lectin" evidence="8">
    <location>
        <begin position="434"/>
        <end position="485"/>
    </location>
</feature>
<evidence type="ECO:0000256" key="4">
    <source>
        <dbReference type="ARBA" id="ARBA00023295"/>
    </source>
</evidence>
<dbReference type="GO" id="GO:0004553">
    <property type="term" value="F:hydrolase activity, hydrolyzing O-glycosyl compounds"/>
    <property type="evidence" value="ECO:0007669"/>
    <property type="project" value="InterPro"/>
</dbReference>
<evidence type="ECO:0000256" key="1">
    <source>
        <dbReference type="ARBA" id="ARBA00009865"/>
    </source>
</evidence>
<dbReference type="GeneID" id="300269500"/>
<evidence type="ECO:0000256" key="6">
    <source>
        <dbReference type="RuleBase" id="RU361187"/>
    </source>
</evidence>
<sequence>MVLELCAQVRRLKRNLTNAAWFSLAVAVTVLINPASSLAATQYDNPIITQRADPSVYKHTDGYYYMTYSVPEYNRIALRRARTIAGLAKAQEQVIWTKHDSGEMSTHVWAPWIDYNNGSWYVYFAAAQEGTPFNHRIYALSNNAANLVTGSGWIERGQIKTNWESFSIDTTTFVHAGKRYIVWAQKDPNIEGNSNLYIAELDGPLAIKGKQVMLSQPEYDWEKVGFWVNEAPAVMEHNGKVFIAYSGSATDANYNMGLLSAPATADLLDPSVWTKSPVPVFKSSERNGIYGTGSNTFTTDRDGTILHIYNARNYKGIVGDPLYDPNRAIYVQPLSWDSNGNPVFGVPTGADKPVTLVNQNSSKCLNVKNSSLEAGIRVEQTSCDHTQNAQRWHMINLKNGFYEVLSVNSGKVLTAPASVNDSPLSQETWQNLHTQQWQMLPGPSTWFRLVNRSSGKVLNVPGCKVGDGVDVDQSQWMKNGCQHWSAIP</sequence>
<dbReference type="SUPFAM" id="SSF50370">
    <property type="entry name" value="Ricin B-like lectins"/>
    <property type="match status" value="1"/>
</dbReference>
<dbReference type="AlphaFoldDB" id="A0A9X8QLG9"/>
<evidence type="ECO:0000313" key="10">
    <source>
        <dbReference type="Proteomes" id="UP000183210"/>
    </source>
</evidence>
<keyword evidence="4 6" id="KW-0326">Glycosidase</keyword>
<name>A0A9X8QLG9_9PSED</name>
<dbReference type="PANTHER" id="PTHR43817:SF1">
    <property type="entry name" value="HYDROLASE, FAMILY 43, PUTATIVE (AFU_ORTHOLOGUE AFUA_3G01660)-RELATED"/>
    <property type="match status" value="1"/>
</dbReference>
<accession>A0A9X8QLG9</accession>
<dbReference type="InterPro" id="IPR035992">
    <property type="entry name" value="Ricin_B-like_lectins"/>
</dbReference>
<dbReference type="EMBL" id="FOEV01000016">
    <property type="protein sequence ID" value="SER28713.1"/>
    <property type="molecule type" value="Genomic_DNA"/>
</dbReference>
<dbReference type="CDD" id="cd18817">
    <property type="entry name" value="GH43f_LbAraf43-like"/>
    <property type="match status" value="1"/>
</dbReference>
<evidence type="ECO:0000256" key="3">
    <source>
        <dbReference type="ARBA" id="ARBA00022801"/>
    </source>
</evidence>
<dbReference type="GO" id="GO:0005975">
    <property type="term" value="P:carbohydrate metabolic process"/>
    <property type="evidence" value="ECO:0007669"/>
    <property type="project" value="InterPro"/>
</dbReference>
<proteinExistence type="inferred from homology"/>
<keyword evidence="3 6" id="KW-0378">Hydrolase</keyword>
<dbReference type="Pfam" id="PF04616">
    <property type="entry name" value="Glyco_hydro_43"/>
    <property type="match status" value="1"/>
</dbReference>
<keyword evidence="2 7" id="KW-0732">Signal</keyword>
<organism evidence="9 10">
    <name type="scientific">Pseudomonas lutea</name>
    <dbReference type="NCBI Taxonomy" id="243924"/>
    <lineage>
        <taxon>Bacteria</taxon>
        <taxon>Pseudomonadati</taxon>
        <taxon>Pseudomonadota</taxon>
        <taxon>Gammaproteobacteria</taxon>
        <taxon>Pseudomonadales</taxon>
        <taxon>Pseudomonadaceae</taxon>
        <taxon>Pseudomonas</taxon>
    </lineage>
</organism>